<dbReference type="PROSITE" id="PS01292">
    <property type="entry name" value="UPF0036"/>
    <property type="match status" value="1"/>
</dbReference>
<reference evidence="9 10" key="1">
    <citation type="submission" date="2019-01" db="EMBL/GenBank/DDBJ databases">
        <title>Geovibrio thiophilus DSM 11263, complete genome.</title>
        <authorList>
            <person name="Spring S."/>
            <person name="Bunk B."/>
            <person name="Sproer C."/>
        </authorList>
    </citation>
    <scope>NUCLEOTIDE SEQUENCE [LARGE SCALE GENOMIC DNA]</scope>
    <source>
        <strain evidence="9 10">DSM 11263</strain>
    </source>
</reference>
<dbReference type="Pfam" id="PF07521">
    <property type="entry name" value="RMMBL"/>
    <property type="match status" value="1"/>
</dbReference>
<name>A0A410JVQ3_9BACT</name>
<keyword evidence="2" id="KW-0540">Nuclease</keyword>
<dbReference type="PANTHER" id="PTHR43694:SF1">
    <property type="entry name" value="RIBONUCLEASE J"/>
    <property type="match status" value="1"/>
</dbReference>
<protein>
    <submittedName>
        <fullName evidence="9">Ribonuclease J</fullName>
    </submittedName>
</protein>
<dbReference type="Gene3D" id="3.40.50.10710">
    <property type="entry name" value="Metallo-hydrolase/oxidoreductase"/>
    <property type="match status" value="1"/>
</dbReference>
<dbReference type="SMART" id="SM00849">
    <property type="entry name" value="Lactamase_B"/>
    <property type="match status" value="1"/>
</dbReference>
<dbReference type="Gene3D" id="3.60.15.10">
    <property type="entry name" value="Ribonuclease Z/Hydroxyacylglutathione hydrolase-like"/>
    <property type="match status" value="1"/>
</dbReference>
<dbReference type="GO" id="GO:0004527">
    <property type="term" value="F:exonuclease activity"/>
    <property type="evidence" value="ECO:0007669"/>
    <property type="project" value="UniProtKB-KW"/>
</dbReference>
<dbReference type="Pfam" id="PF22505">
    <property type="entry name" value="RNase_J_b_CASP"/>
    <property type="match status" value="1"/>
</dbReference>
<keyword evidence="6" id="KW-0269">Exonuclease</keyword>
<dbReference type="KEGG" id="gtl:EP073_02400"/>
<evidence type="ECO:0000256" key="5">
    <source>
        <dbReference type="ARBA" id="ARBA00022833"/>
    </source>
</evidence>
<keyword evidence="5" id="KW-0862">Zinc</keyword>
<dbReference type="InterPro" id="IPR041636">
    <property type="entry name" value="RNase_J_C"/>
</dbReference>
<evidence type="ECO:0000256" key="2">
    <source>
        <dbReference type="ARBA" id="ARBA00022722"/>
    </source>
</evidence>
<dbReference type="RefSeq" id="WP_128465574.1">
    <property type="nucleotide sequence ID" value="NZ_CP035108.1"/>
</dbReference>
<dbReference type="InterPro" id="IPR011108">
    <property type="entry name" value="RMMBL"/>
</dbReference>
<evidence type="ECO:0000256" key="4">
    <source>
        <dbReference type="ARBA" id="ARBA00022801"/>
    </source>
</evidence>
<dbReference type="InterPro" id="IPR055132">
    <property type="entry name" value="RNase_J_b_CASP"/>
</dbReference>
<evidence type="ECO:0000313" key="9">
    <source>
        <dbReference type="EMBL" id="QAR32287.1"/>
    </source>
</evidence>
<keyword evidence="1" id="KW-0963">Cytoplasm</keyword>
<sequence length="546" mass="60586">MRASVAVLGGVGEIGMNMYVYETEDTAVIIDCGVMFADYTYPGVDYIIPDFTYIREIEHKLKAVLVSHGHEDHIGALPYFLSEFNVPVYGGKLSLGILAAKLGSKKEKLNLISVEARETVKIDGFSVTFLPVTHSIGDTFGIYLKHGSFSALHCSDFKIDYTPVSGEPFNEDDFAPLAEGGLTCLLLDSTNSQNEGFTNSESSIKAELKDIMRSSPGRVFFTTFSSNLDRLRQVIEAAEELGRKVVLEGTSIERNVDIAKKIGRLEIPPKAVVQLSTGKKMPDNKIVYIITGCQGETQSTLYRIASRERKDLKVEPGDTFIISSRVIPGNEKNLNRLINLIYENGGEVIDVAARKIHVSGHASRGELTKMMNLTKPSYLIPVHGEEMHLAHMRKTAMKTGLFERESVLPVKDGMKAVFEGGKLVAVDDIPHGAVYIDLRGRTVIDEELLKDRKSLCRDGAVSVAVLYSPLYEALETPPVVRVKGFRIDDRTTFELRKYLSDNMASLIEEAGGDYTLLEDFIEKLVRRFFRKSMDRRPAVSVAVVEV</sequence>
<dbReference type="EMBL" id="CP035108">
    <property type="protein sequence ID" value="QAR32287.1"/>
    <property type="molecule type" value="Genomic_DNA"/>
</dbReference>
<evidence type="ECO:0000256" key="3">
    <source>
        <dbReference type="ARBA" id="ARBA00022723"/>
    </source>
</evidence>
<dbReference type="GO" id="GO:0046872">
    <property type="term" value="F:metal ion binding"/>
    <property type="evidence" value="ECO:0007669"/>
    <property type="project" value="UniProtKB-KW"/>
</dbReference>
<keyword evidence="3" id="KW-0479">Metal-binding</keyword>
<evidence type="ECO:0000256" key="7">
    <source>
        <dbReference type="ARBA" id="ARBA00022884"/>
    </source>
</evidence>
<evidence type="ECO:0000259" key="8">
    <source>
        <dbReference type="SMART" id="SM00849"/>
    </source>
</evidence>
<organism evidence="9 10">
    <name type="scientific">Geovibrio thiophilus</name>
    <dbReference type="NCBI Taxonomy" id="139438"/>
    <lineage>
        <taxon>Bacteria</taxon>
        <taxon>Pseudomonadati</taxon>
        <taxon>Deferribacterota</taxon>
        <taxon>Deferribacteres</taxon>
        <taxon>Deferribacterales</taxon>
        <taxon>Geovibrionaceae</taxon>
        <taxon>Geovibrio</taxon>
    </lineage>
</organism>
<gene>
    <name evidence="9" type="ORF">EP073_02400</name>
</gene>
<dbReference type="NCBIfam" id="TIGR00649">
    <property type="entry name" value="MG423"/>
    <property type="match status" value="1"/>
</dbReference>
<dbReference type="InterPro" id="IPR001279">
    <property type="entry name" value="Metallo-B-lactamas"/>
</dbReference>
<dbReference type="InterPro" id="IPR042173">
    <property type="entry name" value="RNase_J_2"/>
</dbReference>
<keyword evidence="10" id="KW-1185">Reference proteome</keyword>
<evidence type="ECO:0000313" key="10">
    <source>
        <dbReference type="Proteomes" id="UP000287502"/>
    </source>
</evidence>
<dbReference type="PANTHER" id="PTHR43694">
    <property type="entry name" value="RIBONUCLEASE J"/>
    <property type="match status" value="1"/>
</dbReference>
<accession>A0A410JVQ3</accession>
<dbReference type="CDD" id="cd07714">
    <property type="entry name" value="RNaseJ_MBL-fold"/>
    <property type="match status" value="1"/>
</dbReference>
<dbReference type="GO" id="GO:0003723">
    <property type="term" value="F:RNA binding"/>
    <property type="evidence" value="ECO:0007669"/>
    <property type="project" value="UniProtKB-KW"/>
</dbReference>
<keyword evidence="4" id="KW-0378">Hydrolase</keyword>
<dbReference type="Gene3D" id="3.10.20.580">
    <property type="match status" value="1"/>
</dbReference>
<feature type="domain" description="Metallo-beta-lactamase" evidence="8">
    <location>
        <begin position="15"/>
        <end position="218"/>
    </location>
</feature>
<dbReference type="Pfam" id="PF00753">
    <property type="entry name" value="Lactamase_B"/>
    <property type="match status" value="1"/>
</dbReference>
<evidence type="ECO:0000256" key="6">
    <source>
        <dbReference type="ARBA" id="ARBA00022839"/>
    </source>
</evidence>
<dbReference type="SUPFAM" id="SSF56281">
    <property type="entry name" value="Metallo-hydrolase/oxidoreductase"/>
    <property type="match status" value="1"/>
</dbReference>
<evidence type="ECO:0000256" key="1">
    <source>
        <dbReference type="ARBA" id="ARBA00022490"/>
    </source>
</evidence>
<dbReference type="Proteomes" id="UP000287502">
    <property type="component" value="Chromosome"/>
</dbReference>
<dbReference type="InterPro" id="IPR036866">
    <property type="entry name" value="RibonucZ/Hydroxyglut_hydro"/>
</dbReference>
<proteinExistence type="predicted"/>
<dbReference type="AlphaFoldDB" id="A0A410JVQ3"/>
<dbReference type="InterPro" id="IPR004613">
    <property type="entry name" value="RNase_J"/>
</dbReference>
<keyword evidence="7" id="KW-0694">RNA-binding</keyword>
<dbReference type="OrthoDB" id="9758375at2"/>
<dbReference type="Pfam" id="PF17770">
    <property type="entry name" value="RNase_J_C"/>
    <property type="match status" value="1"/>
</dbReference>
<dbReference type="InterPro" id="IPR001587">
    <property type="entry name" value="RNase_J_CS"/>
</dbReference>